<dbReference type="InterPro" id="IPR013087">
    <property type="entry name" value="Znf_C2H2_type"/>
</dbReference>
<feature type="compositionally biased region" description="Low complexity" evidence="2">
    <location>
        <begin position="707"/>
        <end position="716"/>
    </location>
</feature>
<feature type="compositionally biased region" description="Polar residues" evidence="2">
    <location>
        <begin position="658"/>
        <end position="681"/>
    </location>
</feature>
<dbReference type="AlphaFoldDB" id="A0A016TPA1"/>
<keyword evidence="1" id="KW-0862">Zinc</keyword>
<dbReference type="PROSITE" id="PS50966">
    <property type="entry name" value="ZF_SWIM"/>
    <property type="match status" value="1"/>
</dbReference>
<dbReference type="PANTHER" id="PTHR33936">
    <property type="entry name" value="PROTEIN CBG17840"/>
    <property type="match status" value="1"/>
</dbReference>
<feature type="region of interest" description="Disordered" evidence="2">
    <location>
        <begin position="705"/>
        <end position="742"/>
    </location>
</feature>
<feature type="domain" description="SWIM-type" evidence="3">
    <location>
        <begin position="370"/>
        <end position="422"/>
    </location>
</feature>
<feature type="compositionally biased region" description="Polar residues" evidence="2">
    <location>
        <begin position="906"/>
        <end position="920"/>
    </location>
</feature>
<feature type="region of interest" description="Disordered" evidence="2">
    <location>
        <begin position="966"/>
        <end position="987"/>
    </location>
</feature>
<feature type="compositionally biased region" description="Basic and acidic residues" evidence="2">
    <location>
        <begin position="926"/>
        <end position="936"/>
    </location>
</feature>
<dbReference type="OrthoDB" id="5866065at2759"/>
<evidence type="ECO:0000259" key="3">
    <source>
        <dbReference type="PROSITE" id="PS50966"/>
    </source>
</evidence>
<evidence type="ECO:0000313" key="4">
    <source>
        <dbReference type="EMBL" id="EYC04565.1"/>
    </source>
</evidence>
<comment type="caution">
    <text evidence="4">The sequence shown here is derived from an EMBL/GenBank/DDBJ whole genome shotgun (WGS) entry which is preliminary data.</text>
</comment>
<protein>
    <recommendedName>
        <fullName evidence="3">SWIM-type domain-containing protein</fullName>
    </recommendedName>
</protein>
<evidence type="ECO:0000256" key="2">
    <source>
        <dbReference type="SAM" id="MobiDB-lite"/>
    </source>
</evidence>
<name>A0A016TPA1_9BILA</name>
<feature type="compositionally biased region" description="Low complexity" evidence="2">
    <location>
        <begin position="614"/>
        <end position="626"/>
    </location>
</feature>
<feature type="region of interest" description="Disordered" evidence="2">
    <location>
        <begin position="584"/>
        <end position="685"/>
    </location>
</feature>
<feature type="region of interest" description="Disordered" evidence="2">
    <location>
        <begin position="802"/>
        <end position="936"/>
    </location>
</feature>
<keyword evidence="5" id="KW-1185">Reference proteome</keyword>
<dbReference type="InterPro" id="IPR052797">
    <property type="entry name" value="RegFact_GeneExpr_CellDeath"/>
</dbReference>
<dbReference type="Proteomes" id="UP000024635">
    <property type="component" value="Unassembled WGS sequence"/>
</dbReference>
<dbReference type="PROSITE" id="PS00028">
    <property type="entry name" value="ZINC_FINGER_C2H2_1"/>
    <property type="match status" value="1"/>
</dbReference>
<feature type="compositionally biased region" description="Basic and acidic residues" evidence="2">
    <location>
        <begin position="1159"/>
        <end position="1181"/>
    </location>
</feature>
<feature type="compositionally biased region" description="Basic and acidic residues" evidence="2">
    <location>
        <begin position="886"/>
        <end position="905"/>
    </location>
</feature>
<accession>A0A016TPA1</accession>
<keyword evidence="1" id="KW-0479">Metal-binding</keyword>
<evidence type="ECO:0000256" key="1">
    <source>
        <dbReference type="PROSITE-ProRule" id="PRU00325"/>
    </source>
</evidence>
<feature type="region of interest" description="Disordered" evidence="2">
    <location>
        <begin position="1138"/>
        <end position="1192"/>
    </location>
</feature>
<feature type="compositionally biased region" description="Basic and acidic residues" evidence="2">
    <location>
        <begin position="818"/>
        <end position="839"/>
    </location>
</feature>
<feature type="compositionally biased region" description="Basic and acidic residues" evidence="2">
    <location>
        <begin position="721"/>
        <end position="732"/>
    </location>
</feature>
<evidence type="ECO:0000313" key="5">
    <source>
        <dbReference type="Proteomes" id="UP000024635"/>
    </source>
</evidence>
<gene>
    <name evidence="4" type="primary">Acey_s0087.g2084</name>
    <name evidence="4" type="ORF">Y032_0087g2084</name>
</gene>
<dbReference type="EMBL" id="JARK01001423">
    <property type="protein sequence ID" value="EYC04565.1"/>
    <property type="molecule type" value="Genomic_DNA"/>
</dbReference>
<feature type="compositionally biased region" description="Acidic residues" evidence="2">
    <location>
        <begin position="451"/>
        <end position="471"/>
    </location>
</feature>
<keyword evidence="1" id="KW-0863">Zinc-finger</keyword>
<feature type="region of interest" description="Disordered" evidence="2">
    <location>
        <begin position="439"/>
        <end position="528"/>
    </location>
</feature>
<sequence length="1192" mass="134193">MRRRWVNLVVLTSPPWTTVPALEPHALLRLPRVNIITPPNLLIVNTSIDTFTLGNHHGLAHNHTYRNNNRSFIYIDWLTFMVRACSYWLPFFQMGRTRARCPVCQRGPYQLGNLYDHLRFVHWWNKGKVDELKLKIKNMKFVGRQGLECECGKVYYSQHGLRVHKEKMHGEAVHRAPAYYPVTCPACHCVFRTGEELAMHCNEMHREQGGQDFTMVQGTFPTQEEFEVWIDSVERLTRVDFTKRTSRLCKDGRNHIFVCKHARGKGADVDPMEVKQRFKKSDRVHSHCPAFIRVTENVDGSVNYRGCLGHLGHKVGITKPVRSARQKFRRWQTHRRHKDALHYYTPRVDSAITELSDDTWAVVSEDCYEYTVTVKDPCDCDENNIHCDRCGACPVQIICNCSDIAHQGVACIHAHAVATFMEKARQRIPSVRHYLATEMPGCLSTPGPSSENDEDAPPPMDDYDSEVEEHYEEDHSRGEQSTITTPSAPAPKKPHPSILTRSSRPKVIVEPLRRPSAKTEQPRPPPPVVTLREEAKEELEQFHGLDEKLHMMLQTCMQSNLPHVIRDIRATIESKLTEILSVAGEKTPKTRLQKPLRPGKQNEAEPSSSGGQNQAEQPPEQQPSPSHENKTPPTRKVLRREFLEAHSSRIPLNDETSKQMSEVRSLQRDQNQQAQGLTPQPTRKVLKREFIEASSSRFRLLAEKLRQQQQHTQQEQANETDLLKRPHSRSTDAPDPTPTKTLRREFVEATPSLSVMSKKQAESSHLPPGCRRVVRQIVTTQGGRRVVKRVVVMRRPMIQSELSKAVPSEQSVEGEQGDTDKSTEDMVPKDVAEVEKVPEHEDETEIAVDTPDTSSGDAEIPVITIPDSEAPTSDGKQPAAASELPLVEKAERPKALETPLIKESEQGNATTEPGNASSGKATPEPQRTESETSKDGARVVKKIYARRGSEWVLKRVVIRAVDERDAAPKEQTEGQDGDATQKAVAAGKVDPARITPRRVIKRMVIRKAVTGTPLNGESREIVKTPSPTDGKNDNPIHRTSTLIQKSLNSALMPKSGLIRFPVETVCLMCGKTEPPDQSDDEPVFWLGCSNSKKCHVRAHEKCLRAARARCFICHAGTWVRVLVKDSVKRRMMAKQVKDAVKPKGIDGTRPCGDAEAVTDVERPSKDGEDADKEKTAEKPPEQRSPALCEVNS</sequence>
<dbReference type="InterPro" id="IPR007527">
    <property type="entry name" value="Znf_SWIM"/>
</dbReference>
<proteinExistence type="predicted"/>
<feature type="compositionally biased region" description="Polar residues" evidence="2">
    <location>
        <begin position="604"/>
        <end position="613"/>
    </location>
</feature>
<organism evidence="4 5">
    <name type="scientific">Ancylostoma ceylanicum</name>
    <dbReference type="NCBI Taxonomy" id="53326"/>
    <lineage>
        <taxon>Eukaryota</taxon>
        <taxon>Metazoa</taxon>
        <taxon>Ecdysozoa</taxon>
        <taxon>Nematoda</taxon>
        <taxon>Chromadorea</taxon>
        <taxon>Rhabditida</taxon>
        <taxon>Rhabditina</taxon>
        <taxon>Rhabditomorpha</taxon>
        <taxon>Strongyloidea</taxon>
        <taxon>Ancylostomatidae</taxon>
        <taxon>Ancylostomatinae</taxon>
        <taxon>Ancylostoma</taxon>
    </lineage>
</organism>
<dbReference type="SMART" id="SM00355">
    <property type="entry name" value="ZnF_C2H2"/>
    <property type="match status" value="3"/>
</dbReference>
<dbReference type="PANTHER" id="PTHR33936:SF23">
    <property type="entry name" value="C2H2-TYPE DOMAIN-CONTAINING PROTEIN"/>
    <property type="match status" value="1"/>
</dbReference>
<reference evidence="5" key="1">
    <citation type="journal article" date="2015" name="Nat. Genet.">
        <title>The genome and transcriptome of the zoonotic hookworm Ancylostoma ceylanicum identify infection-specific gene families.</title>
        <authorList>
            <person name="Schwarz E.M."/>
            <person name="Hu Y."/>
            <person name="Antoshechkin I."/>
            <person name="Miller M.M."/>
            <person name="Sternberg P.W."/>
            <person name="Aroian R.V."/>
        </authorList>
    </citation>
    <scope>NUCLEOTIDE SEQUENCE</scope>
    <source>
        <strain evidence="5">HY135</strain>
    </source>
</reference>
<dbReference type="GO" id="GO:0008270">
    <property type="term" value="F:zinc ion binding"/>
    <property type="evidence" value="ECO:0007669"/>
    <property type="project" value="UniProtKB-KW"/>
</dbReference>